<organism evidence="2 3">
    <name type="scientific">Novosphingobium marinum</name>
    <dbReference type="NCBI Taxonomy" id="1514948"/>
    <lineage>
        <taxon>Bacteria</taxon>
        <taxon>Pseudomonadati</taxon>
        <taxon>Pseudomonadota</taxon>
        <taxon>Alphaproteobacteria</taxon>
        <taxon>Sphingomonadales</taxon>
        <taxon>Sphingomonadaceae</taxon>
        <taxon>Novosphingobium</taxon>
    </lineage>
</organism>
<comment type="caution">
    <text evidence="2">The sequence shown here is derived from an EMBL/GenBank/DDBJ whole genome shotgun (WGS) entry which is preliminary data.</text>
</comment>
<evidence type="ECO:0000313" key="2">
    <source>
        <dbReference type="EMBL" id="NYH94348.1"/>
    </source>
</evidence>
<reference evidence="2 3" key="1">
    <citation type="submission" date="2020-07" db="EMBL/GenBank/DDBJ databases">
        <title>Genomic Encyclopedia of Type Strains, Phase IV (KMG-IV): sequencing the most valuable type-strain genomes for metagenomic binning, comparative biology and taxonomic classification.</title>
        <authorList>
            <person name="Goeker M."/>
        </authorList>
    </citation>
    <scope>NUCLEOTIDE SEQUENCE [LARGE SCALE GENOMIC DNA]</scope>
    <source>
        <strain evidence="2 3">DSM 29043</strain>
    </source>
</reference>
<evidence type="ECO:0000259" key="1">
    <source>
        <dbReference type="Pfam" id="PF01243"/>
    </source>
</evidence>
<proteinExistence type="predicted"/>
<dbReference type="InterPro" id="IPR011576">
    <property type="entry name" value="Pyridox_Oxase_N"/>
</dbReference>
<sequence>MSENLEAIWTGVLSALARGAIDRRSPMHTPVVSTADADARVMVLRHLDTAEQTARFHTDARAPKVAVIKRDPDIGLLFYDREAKLQIRCRGRARIENEGPSADRAWLESTNFARRCYLGAAPGAVSNAPTSGLPDWAEGIEPSDSQLEAARQNFAVLLVDLIEIDWFSLAHTGHRRAIFVRGEGRWISP</sequence>
<dbReference type="Proteomes" id="UP000522081">
    <property type="component" value="Unassembled WGS sequence"/>
</dbReference>
<gene>
    <name evidence="2" type="ORF">FHS75_000653</name>
</gene>
<protein>
    <recommendedName>
        <fullName evidence="1">Pyridoxamine 5'-phosphate oxidase N-terminal domain-containing protein</fullName>
    </recommendedName>
</protein>
<dbReference type="RefSeq" id="WP_229735473.1">
    <property type="nucleotide sequence ID" value="NZ_BMGF01000001.1"/>
</dbReference>
<name>A0A7Y9XWG6_9SPHN</name>
<feature type="domain" description="Pyridoxamine 5'-phosphate oxidase N-terminal" evidence="1">
    <location>
        <begin position="31"/>
        <end position="106"/>
    </location>
</feature>
<dbReference type="InterPro" id="IPR012349">
    <property type="entry name" value="Split_barrel_FMN-bd"/>
</dbReference>
<dbReference type="EMBL" id="JACBZF010000001">
    <property type="protein sequence ID" value="NYH94348.1"/>
    <property type="molecule type" value="Genomic_DNA"/>
</dbReference>
<dbReference type="AlphaFoldDB" id="A0A7Y9XWG6"/>
<dbReference type="Gene3D" id="2.30.110.10">
    <property type="entry name" value="Electron Transport, Fmn-binding Protein, Chain A"/>
    <property type="match status" value="1"/>
</dbReference>
<evidence type="ECO:0000313" key="3">
    <source>
        <dbReference type="Proteomes" id="UP000522081"/>
    </source>
</evidence>
<accession>A0A7Y9XWG6</accession>
<dbReference type="SUPFAM" id="SSF50475">
    <property type="entry name" value="FMN-binding split barrel"/>
    <property type="match status" value="1"/>
</dbReference>
<dbReference type="Pfam" id="PF01243">
    <property type="entry name" value="PNPOx_N"/>
    <property type="match status" value="1"/>
</dbReference>
<keyword evidence="3" id="KW-1185">Reference proteome</keyword>